<dbReference type="InterPro" id="IPR009053">
    <property type="entry name" value="Prefoldin"/>
</dbReference>
<dbReference type="OrthoDB" id="10250441at2759"/>
<dbReference type="Proteomes" id="UP000242791">
    <property type="component" value="Unassembled WGS sequence"/>
</dbReference>
<sequence>RPAFLQFQIYRFGMINESVELQSSSSVTSPPKNIRDLPHNITKAKEALEDIENYLNDSSPKLGRRLQNIFMGSLIHSSTSKREKIAKTDNIGGIMTVKNAKGQIAERKAEDTRKSINRIRRELTAATRMPGAKAAQQQEIANILNHSDEEGTEDVDNNFSTIDRLSKEDEAIAGGDETEVRREDQEKINRFSRLHQRETMLEDQLKAKHKDKEDLEEVSMELELADEDEKIPYKIGDSFISLPLSEAQSLLTASTQRIDEEVSRLEENLSDVRDELQQLKVALYARFGRSINLET</sequence>
<keyword evidence="2" id="KW-0143">Chaperone</keyword>
<dbReference type="EMBL" id="LGTZ01001805">
    <property type="protein sequence ID" value="OJD20569.1"/>
    <property type="molecule type" value="Genomic_DNA"/>
</dbReference>
<dbReference type="VEuPathDB" id="FungiDB:ACJ73_08095"/>
<dbReference type="GO" id="GO:0051082">
    <property type="term" value="F:unfolded protein binding"/>
    <property type="evidence" value="ECO:0007669"/>
    <property type="project" value="InterPro"/>
</dbReference>
<name>A0A1J9PW47_9EURO</name>
<reference evidence="5 6" key="1">
    <citation type="submission" date="2015-08" db="EMBL/GenBank/DDBJ databases">
        <title>Emmonsia species relationships and genome sequence.</title>
        <authorList>
            <person name="Cuomo C.A."/>
            <person name="Schwartz I.S."/>
            <person name="Kenyon C."/>
            <person name="De Hoog G.S."/>
            <person name="Govender N.P."/>
            <person name="Botha A."/>
            <person name="Moreno L."/>
            <person name="De Vries M."/>
            <person name="Munoz J.F."/>
            <person name="Stielow J.B."/>
        </authorList>
    </citation>
    <scope>NUCLEOTIDE SEQUENCE [LARGE SCALE GENOMIC DNA]</scope>
    <source>
        <strain evidence="5 6">EI222</strain>
    </source>
</reference>
<dbReference type="InterPro" id="IPR016661">
    <property type="entry name" value="PFDN4"/>
</dbReference>
<dbReference type="InterPro" id="IPR002777">
    <property type="entry name" value="PFD_beta-like"/>
</dbReference>
<keyword evidence="4" id="KW-0175">Coiled coil</keyword>
<evidence type="ECO:0000256" key="1">
    <source>
        <dbReference type="ARBA" id="ARBA00008045"/>
    </source>
</evidence>
<keyword evidence="6" id="KW-1185">Reference proteome</keyword>
<dbReference type="FunFam" id="1.10.287.370:FF:000005">
    <property type="entry name" value="Prefoldin subunit 4"/>
    <property type="match status" value="1"/>
</dbReference>
<accession>A0A1J9PW47</accession>
<dbReference type="Pfam" id="PF01920">
    <property type="entry name" value="Prefoldin_2"/>
    <property type="match status" value="1"/>
</dbReference>
<dbReference type="GO" id="GO:0006457">
    <property type="term" value="P:protein folding"/>
    <property type="evidence" value="ECO:0007669"/>
    <property type="project" value="InterPro"/>
</dbReference>
<feature type="coiled-coil region" evidence="4">
    <location>
        <begin position="255"/>
        <end position="282"/>
    </location>
</feature>
<evidence type="ECO:0000256" key="3">
    <source>
        <dbReference type="ARBA" id="ARBA00024667"/>
    </source>
</evidence>
<evidence type="ECO:0008006" key="7">
    <source>
        <dbReference type="Google" id="ProtNLM"/>
    </source>
</evidence>
<comment type="caution">
    <text evidence="5">The sequence shown here is derived from an EMBL/GenBank/DDBJ whole genome shotgun (WGS) entry which is preliminary data.</text>
</comment>
<organism evidence="5 6">
    <name type="scientific">Blastomyces percursus</name>
    <dbReference type="NCBI Taxonomy" id="1658174"/>
    <lineage>
        <taxon>Eukaryota</taxon>
        <taxon>Fungi</taxon>
        <taxon>Dikarya</taxon>
        <taxon>Ascomycota</taxon>
        <taxon>Pezizomycotina</taxon>
        <taxon>Eurotiomycetes</taxon>
        <taxon>Eurotiomycetidae</taxon>
        <taxon>Onygenales</taxon>
        <taxon>Ajellomycetaceae</taxon>
        <taxon>Blastomyces</taxon>
    </lineage>
</organism>
<feature type="non-terminal residue" evidence="5">
    <location>
        <position position="1"/>
    </location>
</feature>
<dbReference type="PANTHER" id="PTHR21100">
    <property type="entry name" value="PREFOLDIN SUBUNIT 4"/>
    <property type="match status" value="1"/>
</dbReference>
<evidence type="ECO:0000256" key="4">
    <source>
        <dbReference type="SAM" id="Coils"/>
    </source>
</evidence>
<dbReference type="Gene3D" id="1.10.287.370">
    <property type="match status" value="1"/>
</dbReference>
<comment type="function">
    <text evidence="3">Binds specifically to cytosolic chaperonin (c-CPN) and transfers target proteins to it. Binds to nascent polypeptide chain and promotes folding in an environment in which there are many competing pathways for nonnative proteins.</text>
</comment>
<dbReference type="GO" id="GO:0005737">
    <property type="term" value="C:cytoplasm"/>
    <property type="evidence" value="ECO:0007669"/>
    <property type="project" value="TreeGrafter"/>
</dbReference>
<dbReference type="GO" id="GO:0016272">
    <property type="term" value="C:prefoldin complex"/>
    <property type="evidence" value="ECO:0007669"/>
    <property type="project" value="InterPro"/>
</dbReference>
<evidence type="ECO:0000256" key="2">
    <source>
        <dbReference type="ARBA" id="ARBA00023186"/>
    </source>
</evidence>
<dbReference type="CDD" id="cd23165">
    <property type="entry name" value="Prefoldin_4"/>
    <property type="match status" value="1"/>
</dbReference>
<dbReference type="SUPFAM" id="SSF46579">
    <property type="entry name" value="Prefoldin"/>
    <property type="match status" value="1"/>
</dbReference>
<dbReference type="PANTHER" id="PTHR21100:SF9">
    <property type="entry name" value="PREFOLDIN SUBUNIT 4"/>
    <property type="match status" value="1"/>
</dbReference>
<dbReference type="STRING" id="1658174.A0A1J9PW47"/>
<dbReference type="AlphaFoldDB" id="A0A1J9PW47"/>
<gene>
    <name evidence="5" type="ORF">ACJ73_08095</name>
</gene>
<protein>
    <recommendedName>
        <fullName evidence="7">Prefoldin subunit 4</fullName>
    </recommendedName>
</protein>
<evidence type="ECO:0000313" key="5">
    <source>
        <dbReference type="EMBL" id="OJD20569.1"/>
    </source>
</evidence>
<proteinExistence type="inferred from homology"/>
<comment type="similarity">
    <text evidence="1">Belongs to the prefoldin subunit beta family.</text>
</comment>
<evidence type="ECO:0000313" key="6">
    <source>
        <dbReference type="Proteomes" id="UP000242791"/>
    </source>
</evidence>